<dbReference type="InterPro" id="IPR022385">
    <property type="entry name" value="Rhs_assc_core"/>
</dbReference>
<feature type="compositionally biased region" description="Gly residues" evidence="2">
    <location>
        <begin position="237"/>
        <end position="263"/>
    </location>
</feature>
<evidence type="ECO:0000259" key="3">
    <source>
        <dbReference type="Pfam" id="PF20148"/>
    </source>
</evidence>
<feature type="region of interest" description="Disordered" evidence="2">
    <location>
        <begin position="220"/>
        <end position="268"/>
    </location>
</feature>
<feature type="region of interest" description="Disordered" evidence="2">
    <location>
        <begin position="281"/>
        <end position="305"/>
    </location>
</feature>
<dbReference type="Pfam" id="PF20148">
    <property type="entry name" value="DUF6531"/>
    <property type="match status" value="1"/>
</dbReference>
<evidence type="ECO:0000313" key="7">
    <source>
        <dbReference type="Proteomes" id="UP001432292"/>
    </source>
</evidence>
<keyword evidence="1" id="KW-0677">Repeat</keyword>
<dbReference type="InterPro" id="IPR057746">
    <property type="entry name" value="CpnT-like_N"/>
</dbReference>
<dbReference type="InterPro" id="IPR056823">
    <property type="entry name" value="TEN-like_YD-shell"/>
</dbReference>
<evidence type="ECO:0000313" key="6">
    <source>
        <dbReference type="EMBL" id="WUS25622.1"/>
    </source>
</evidence>
<dbReference type="PRINTS" id="PR00394">
    <property type="entry name" value="RHSPROTEIN"/>
</dbReference>
<evidence type="ECO:0000256" key="2">
    <source>
        <dbReference type="SAM" id="MobiDB-lite"/>
    </source>
</evidence>
<feature type="domain" description="Teneurin-like YD-shell" evidence="4">
    <location>
        <begin position="865"/>
        <end position="1416"/>
    </location>
</feature>
<gene>
    <name evidence="6" type="ORF">OG727_26975</name>
</gene>
<feature type="domain" description="DUF6531" evidence="3">
    <location>
        <begin position="419"/>
        <end position="490"/>
    </location>
</feature>
<feature type="domain" description="Outer membrane channel protein CpnT-like N-terminal" evidence="5">
    <location>
        <begin position="17"/>
        <end position="147"/>
    </location>
</feature>
<evidence type="ECO:0000259" key="4">
    <source>
        <dbReference type="Pfam" id="PF25023"/>
    </source>
</evidence>
<evidence type="ECO:0000256" key="1">
    <source>
        <dbReference type="ARBA" id="ARBA00022737"/>
    </source>
</evidence>
<dbReference type="Pfam" id="PF05593">
    <property type="entry name" value="RHS_repeat"/>
    <property type="match status" value="4"/>
</dbReference>
<dbReference type="PANTHER" id="PTHR32305:SF15">
    <property type="entry name" value="PROTEIN RHSA-RELATED"/>
    <property type="match status" value="1"/>
</dbReference>
<protein>
    <submittedName>
        <fullName evidence="6">DUF6531 domain-containing protein</fullName>
    </submittedName>
</protein>
<dbReference type="RefSeq" id="WP_329128674.1">
    <property type="nucleotide sequence ID" value="NZ_CP108473.1"/>
</dbReference>
<feature type="compositionally biased region" description="Basic residues" evidence="2">
    <location>
        <begin position="294"/>
        <end position="303"/>
    </location>
</feature>
<accession>A0ABZ1VT95</accession>
<dbReference type="InterPro" id="IPR031325">
    <property type="entry name" value="RHS_repeat"/>
</dbReference>
<organism evidence="6 7">
    <name type="scientific">Streptomyces caniferus</name>
    <dbReference type="NCBI Taxonomy" id="285557"/>
    <lineage>
        <taxon>Bacteria</taxon>
        <taxon>Bacillati</taxon>
        <taxon>Actinomycetota</taxon>
        <taxon>Actinomycetes</taxon>
        <taxon>Kitasatosporales</taxon>
        <taxon>Streptomycetaceae</taxon>
        <taxon>Streptomyces</taxon>
    </lineage>
</organism>
<dbReference type="Pfam" id="PF25547">
    <property type="entry name" value="WXG100_2"/>
    <property type="match status" value="1"/>
</dbReference>
<keyword evidence="7" id="KW-1185">Reference proteome</keyword>
<dbReference type="Proteomes" id="UP001432292">
    <property type="component" value="Chromosome"/>
</dbReference>
<dbReference type="Pfam" id="PF25023">
    <property type="entry name" value="TEN_YD-shell"/>
    <property type="match status" value="1"/>
</dbReference>
<evidence type="ECO:0000259" key="5">
    <source>
        <dbReference type="Pfam" id="PF25547"/>
    </source>
</evidence>
<sequence length="1580" mass="171793">MGVVLPGWADELLDLIGVSWPNVDEDDYREMANAMREFANDIDEGANEAHTAIQGLVGSAGGSMAVEALNAHWGKINGTHLKGLADCGRMAATAMDGVAVLIEGAKIGALVQLGILAAEVIAAQAAAPFTLGLSEVGALAATQATRVIVKRLFKEVCQQVAEQVISIALTPVEEALGAMVGDLVVQLGANALGVQDGVDLGQTAKAGKAGFSQGVQDAKDAAGSAADNPMELLSAGGRRGGGGGVGGSGNGGGGGSSSGGSGGFSFDKDEHDRVVTSLESAGSTFRNRAGGKIGRARSHHGRTRGKDFIADAANTMLDKVIEGIEDGVKKTAQHLDDNMTRGIKQMAKNHHDNDKQLADHFKGLGKNDKKDPKAPHNSGGRGLGSKHGRPVSKSREQLGKDHPNNSTRTDDSVCSGGSDPVDMASGKMYLPQTDVSLPGRLPLAFSRRAESGYRIGRWLGPSWSSTADQRLEIDDQGIVFVTHDGLLLSYPHPGDDTSVLPESGPRRPLSRDENGDYAIADPVSGLVWHFTPHGDALALLDEISDRNGQWISFDHDEDGTPTDIRHGADYHLKLTTADGRITALHLSGAAPDGSDQELVRYGYTDGNLTEVADSSGRATCFEYDEAGRIISWTDSNDSRYDYIYDDHDRCIAQGGVDGHVSMRLSYDQTDPATGLRVTTATDSLGYTSRYLVNDALQVVAEIDPLGGTVRTERDRYDRVLATTDALGRVTRYVCDEAGNVVSLTRPDGLMTTATYNALHLPVEITDPDGGICRQTYDERGNRTSVTDPSGATTRYGYDSRGFLTSVTNALGQTAYFENDLTGLTTAVTSPQGAVTRCERDAFGRVIAATDALGHTTRFFWTIEGRLSSRMDANGTSESWTYDGEGNCLTSTDAMGRTTTYEYTHFDRMTARTDPSGVRYEFTHDTNLQLTQVTNPQGLTWSYTYDPAGRLTTETDFDGRTLTYARDAAGQLIGRTNALGEEIGFRRDALGRVTEKTTPEGRSVFAYDVSGRLLQAVSPDATVTLERDSLGRVLSETVNGRTLTHTYDAIGRRIHRRTPTGLESAQVYDLAGNRAKLVAFDHEIDFAHDVTGREIRRSLGADVTLSHTWDAVGNLTDQSLTAGTRTVQHRAFTYRTDGNLVGIDDQLNGPRSFELDGAGRVTTVQARNWAEAYAYDDAGNQISANWPARHAGVEARGSRAYNGNRIASAGRIRYEHDAQGRITLRQKAHLSRKPETWYFSWNAEDRLTAVTTPDGQIWRYLYDPLGRRIAKQQVADDGTVLEQVDFTWDGTNLAEQTTRSSRLPRAVTVTWEHNGQQPIAQCERKTAAADTPQREIDQRFFAIVTDLIGTPTELVDTAGDVAWRTRATVWGTTTWTADSTAYTPLRFPGQYFDPETGLHYNFHRYYDPETARYASCDPIGLAAAPNPVAYVGNPHLWSDPLGLAPKCKPRPREGYASAPFVEDDDYSPETVGKRSAANRAYYETPQDIHDLVDDILSNPNYPQRQTGPAHDRHDDFYGAWGGTRGTQRWRNSPIYDNGDPLSQARVIVHPQTGEMAYFGRSKKTGEHNYDQLIPYPWARRR</sequence>
<dbReference type="PANTHER" id="PTHR32305">
    <property type="match status" value="1"/>
</dbReference>
<dbReference type="NCBIfam" id="TIGR03696">
    <property type="entry name" value="Rhs_assc_core"/>
    <property type="match status" value="1"/>
</dbReference>
<feature type="compositionally biased region" description="Basic and acidic residues" evidence="2">
    <location>
        <begin position="357"/>
        <end position="374"/>
    </location>
</feature>
<feature type="compositionally biased region" description="Basic and acidic residues" evidence="2">
    <location>
        <begin position="393"/>
        <end position="411"/>
    </location>
</feature>
<dbReference type="InterPro" id="IPR006530">
    <property type="entry name" value="YD"/>
</dbReference>
<proteinExistence type="predicted"/>
<name>A0ABZ1VT95_9ACTN</name>
<dbReference type="InterPro" id="IPR045351">
    <property type="entry name" value="DUF6531"/>
</dbReference>
<dbReference type="InterPro" id="IPR050708">
    <property type="entry name" value="T6SS_VgrG/RHS"/>
</dbReference>
<dbReference type="Gene3D" id="2.180.10.10">
    <property type="entry name" value="RHS repeat-associated core"/>
    <property type="match status" value="3"/>
</dbReference>
<dbReference type="NCBIfam" id="TIGR01643">
    <property type="entry name" value="YD_repeat_2x"/>
    <property type="match status" value="11"/>
</dbReference>
<feature type="region of interest" description="Disordered" evidence="2">
    <location>
        <begin position="357"/>
        <end position="426"/>
    </location>
</feature>
<dbReference type="EMBL" id="CP108473">
    <property type="protein sequence ID" value="WUS25622.1"/>
    <property type="molecule type" value="Genomic_DNA"/>
</dbReference>
<reference evidence="6" key="1">
    <citation type="submission" date="2022-10" db="EMBL/GenBank/DDBJ databases">
        <title>The complete genomes of actinobacterial strains from the NBC collection.</title>
        <authorList>
            <person name="Joergensen T.S."/>
            <person name="Alvarez Arevalo M."/>
            <person name="Sterndorff E.B."/>
            <person name="Faurdal D."/>
            <person name="Vuksanovic O."/>
            <person name="Mourched A.-S."/>
            <person name="Charusanti P."/>
            <person name="Shaw S."/>
            <person name="Blin K."/>
            <person name="Weber T."/>
        </authorList>
    </citation>
    <scope>NUCLEOTIDE SEQUENCE</scope>
    <source>
        <strain evidence="6">NBC_01256</strain>
    </source>
</reference>